<dbReference type="InterPro" id="IPR046342">
    <property type="entry name" value="CBS_dom_sf"/>
</dbReference>
<evidence type="ECO:0000256" key="2">
    <source>
        <dbReference type="PROSITE-ProRule" id="PRU00703"/>
    </source>
</evidence>
<protein>
    <submittedName>
        <fullName evidence="4">Cyclic nucleotide-binding/CBS domain-containing protein</fullName>
    </submittedName>
</protein>
<dbReference type="RefSeq" id="WP_147714881.1">
    <property type="nucleotide sequence ID" value="NZ_VKAD01000003.1"/>
</dbReference>
<accession>A0A5C8Z3B1</accession>
<dbReference type="InterPro" id="IPR005105">
    <property type="entry name" value="GlnD_Uridyltrans_N"/>
</dbReference>
<evidence type="ECO:0000256" key="1">
    <source>
        <dbReference type="ARBA" id="ARBA00023122"/>
    </source>
</evidence>
<feature type="domain" description="CBS" evidence="3">
    <location>
        <begin position="227"/>
        <end position="286"/>
    </location>
</feature>
<dbReference type="CDD" id="cd05401">
    <property type="entry name" value="NT_GlnE_GlnD_like"/>
    <property type="match status" value="1"/>
</dbReference>
<dbReference type="SMART" id="SM00100">
    <property type="entry name" value="cNMP"/>
    <property type="match status" value="1"/>
</dbReference>
<dbReference type="AlphaFoldDB" id="A0A5C8Z3B1"/>
<dbReference type="SMART" id="SM00116">
    <property type="entry name" value="CBS"/>
    <property type="match status" value="2"/>
</dbReference>
<gene>
    <name evidence="4" type="ORF">FME95_12720</name>
</gene>
<evidence type="ECO:0000313" key="5">
    <source>
        <dbReference type="Proteomes" id="UP000321764"/>
    </source>
</evidence>
<dbReference type="Gene3D" id="2.60.120.10">
    <property type="entry name" value="Jelly Rolls"/>
    <property type="match status" value="1"/>
</dbReference>
<proteinExistence type="predicted"/>
<dbReference type="InterPro" id="IPR018821">
    <property type="entry name" value="DUF294_put_nucleoTrafse_sb-bd"/>
</dbReference>
<keyword evidence="5" id="KW-1185">Reference proteome</keyword>
<dbReference type="EMBL" id="VKAD01000003">
    <property type="protein sequence ID" value="TXR51386.1"/>
    <property type="molecule type" value="Genomic_DNA"/>
</dbReference>
<dbReference type="CDD" id="cd00038">
    <property type="entry name" value="CAP_ED"/>
    <property type="match status" value="1"/>
</dbReference>
<dbReference type="Proteomes" id="UP000321764">
    <property type="component" value="Unassembled WGS sequence"/>
</dbReference>
<dbReference type="Gene3D" id="3.10.580.10">
    <property type="entry name" value="CBS-domain"/>
    <property type="match status" value="1"/>
</dbReference>
<dbReference type="PANTHER" id="PTHR43080">
    <property type="entry name" value="CBS DOMAIN-CONTAINING PROTEIN CBSX3, MITOCHONDRIAL"/>
    <property type="match status" value="1"/>
</dbReference>
<dbReference type="InterPro" id="IPR018490">
    <property type="entry name" value="cNMP-bd_dom_sf"/>
</dbReference>
<dbReference type="InterPro" id="IPR014710">
    <property type="entry name" value="RmlC-like_jellyroll"/>
</dbReference>
<comment type="caution">
    <text evidence="4">The sequence shown here is derived from an EMBL/GenBank/DDBJ whole genome shotgun (WGS) entry which is preliminary data.</text>
</comment>
<evidence type="ECO:0000313" key="4">
    <source>
        <dbReference type="EMBL" id="TXR51386.1"/>
    </source>
</evidence>
<dbReference type="GO" id="GO:0008773">
    <property type="term" value="F:[protein-PII] uridylyltransferase activity"/>
    <property type="evidence" value="ECO:0007669"/>
    <property type="project" value="InterPro"/>
</dbReference>
<dbReference type="OrthoDB" id="9808528at2"/>
<dbReference type="PANTHER" id="PTHR43080:SF2">
    <property type="entry name" value="CBS DOMAIN-CONTAINING PROTEIN"/>
    <property type="match status" value="1"/>
</dbReference>
<dbReference type="Pfam" id="PF00571">
    <property type="entry name" value="CBS"/>
    <property type="match status" value="2"/>
</dbReference>
<dbReference type="InterPro" id="IPR000595">
    <property type="entry name" value="cNMP-bd_dom"/>
</dbReference>
<dbReference type="InterPro" id="IPR000644">
    <property type="entry name" value="CBS_dom"/>
</dbReference>
<dbReference type="SUPFAM" id="SSF54631">
    <property type="entry name" value="CBS-domain pair"/>
    <property type="match status" value="1"/>
</dbReference>
<dbReference type="PROSITE" id="PS51371">
    <property type="entry name" value="CBS"/>
    <property type="match status" value="2"/>
</dbReference>
<dbReference type="Pfam" id="PF00027">
    <property type="entry name" value="cNMP_binding"/>
    <property type="match status" value="1"/>
</dbReference>
<evidence type="ECO:0000259" key="3">
    <source>
        <dbReference type="PROSITE" id="PS51371"/>
    </source>
</evidence>
<name>A0A5C8Z3B1_9GAMM</name>
<dbReference type="InterPro" id="IPR051257">
    <property type="entry name" value="Diverse_CBS-Domain"/>
</dbReference>
<sequence length="621" mass="69850">MVQSLLPNILEFISQIDPFDKLPAELQKQIAGSVRISYLARGEQITFNPEDPKRYLYIIRTGVMEQRKPNGVLRAKLGPQDLFGFTFLEAKADGEDDYIAIAAESTLLYLVPHEDLQKLLAEHPEYSEYFASQAQIRLQSALNVVWSDNEKGLFVKKVSEVTTSSPAIVTSDMTIQQVAQEMRYVLRTSTAVVKQKGRIVGIITDRDMTKRVVADGVSPDRPISEVMTKHPITVGPNDLVLTAASLMMQNNIRSLPVVSGHKVHGLLTTSHLVQKNRVQAIFLIDTIKRTNTVEGLAGLTQERQAIFEALVEGKVRSEIVGQVMAMIYDAFNKRLIQLAEETFGPAPCKFAWIVAGSHARNEIHITSDQDSALIVDDSATVEDMAYFKLMATFVCESLAKCGFILCPGHFMASNPKWAQKLHVWKDYYRKWITTPDHETLLNTSVFLETRCIYGDKIFADKLQEHLYKLISQNRNFLTTLVNDATSVHPPLGIFNSLVLEKGGQNSNTLNIKKYAITLIVDLARIYGLSVGCTSTNTEERFRYAYKKKVLSEDAMKNILGAYRFICQLRFRHQLEALKKGEEPNNHIAPDSFGSFERTHLKDAFRIIGNLQDAAKLRFGEA</sequence>
<organism evidence="4 5">
    <name type="scientific">Reinekea thalattae</name>
    <dbReference type="NCBI Taxonomy" id="2593301"/>
    <lineage>
        <taxon>Bacteria</taxon>
        <taxon>Pseudomonadati</taxon>
        <taxon>Pseudomonadota</taxon>
        <taxon>Gammaproteobacteria</taxon>
        <taxon>Oceanospirillales</taxon>
        <taxon>Saccharospirillaceae</taxon>
        <taxon>Reinekea</taxon>
    </lineage>
</organism>
<keyword evidence="1 2" id="KW-0129">CBS domain</keyword>
<dbReference type="SUPFAM" id="SSF51206">
    <property type="entry name" value="cAMP-binding domain-like"/>
    <property type="match status" value="1"/>
</dbReference>
<dbReference type="Pfam" id="PF03445">
    <property type="entry name" value="DUF294"/>
    <property type="match status" value="1"/>
</dbReference>
<dbReference type="Pfam" id="PF10335">
    <property type="entry name" value="DUF294_C"/>
    <property type="match status" value="1"/>
</dbReference>
<feature type="domain" description="CBS" evidence="3">
    <location>
        <begin position="161"/>
        <end position="221"/>
    </location>
</feature>
<reference evidence="4 5" key="1">
    <citation type="submission" date="2019-07" db="EMBL/GenBank/DDBJ databases">
        <title>Reinekea sp. strain SSH23 genome sequencing and assembly.</title>
        <authorList>
            <person name="Kim I."/>
        </authorList>
    </citation>
    <scope>NUCLEOTIDE SEQUENCE [LARGE SCALE GENOMIC DNA]</scope>
    <source>
        <strain evidence="4 5">SSH23</strain>
    </source>
</reference>